<reference evidence="10" key="2">
    <citation type="journal article" date="2021" name="PeerJ">
        <title>Extensive microbial diversity within the chicken gut microbiome revealed by metagenomics and culture.</title>
        <authorList>
            <person name="Gilroy R."/>
            <person name="Ravi A."/>
            <person name="Getino M."/>
            <person name="Pursley I."/>
            <person name="Horton D.L."/>
            <person name="Alikhan N.F."/>
            <person name="Baker D."/>
            <person name="Gharbi K."/>
            <person name="Hall N."/>
            <person name="Watson M."/>
            <person name="Adriaenssens E.M."/>
            <person name="Foster-Nyarko E."/>
            <person name="Jarju S."/>
            <person name="Secka A."/>
            <person name="Antonio M."/>
            <person name="Oren A."/>
            <person name="Chaudhuri R.R."/>
            <person name="La Ragione R."/>
            <person name="Hildebrand F."/>
            <person name="Pallen M.J."/>
        </authorList>
    </citation>
    <scope>NUCLEOTIDE SEQUENCE</scope>
    <source>
        <strain evidence="10">F6-4510</strain>
    </source>
</reference>
<comment type="caution">
    <text evidence="10">The sequence shown here is derived from an EMBL/GenBank/DDBJ whole genome shotgun (WGS) entry which is preliminary data.</text>
</comment>
<dbReference type="SUPFAM" id="SSF53448">
    <property type="entry name" value="Nucleotide-diphospho-sugar transferases"/>
    <property type="match status" value="1"/>
</dbReference>
<evidence type="ECO:0000313" key="11">
    <source>
        <dbReference type="Proteomes" id="UP000823611"/>
    </source>
</evidence>
<dbReference type="Gene3D" id="3.90.550.10">
    <property type="entry name" value="Spore Coat Polysaccharide Biosynthesis Protein SpsA, Chain A"/>
    <property type="match status" value="1"/>
</dbReference>
<evidence type="ECO:0000256" key="1">
    <source>
        <dbReference type="ARBA" id="ARBA00004141"/>
    </source>
</evidence>
<dbReference type="Pfam" id="PF07238">
    <property type="entry name" value="PilZ"/>
    <property type="match status" value="1"/>
</dbReference>
<evidence type="ECO:0000256" key="6">
    <source>
        <dbReference type="ARBA" id="ARBA00023136"/>
    </source>
</evidence>
<evidence type="ECO:0000256" key="5">
    <source>
        <dbReference type="ARBA" id="ARBA00022989"/>
    </source>
</evidence>
<dbReference type="PANTHER" id="PTHR43867">
    <property type="entry name" value="CELLULOSE SYNTHASE CATALYTIC SUBUNIT A [UDP-FORMING]"/>
    <property type="match status" value="1"/>
</dbReference>
<dbReference type="InterPro" id="IPR029044">
    <property type="entry name" value="Nucleotide-diphossugar_trans"/>
</dbReference>
<name>A0A9D9H0P9_9FIRM</name>
<keyword evidence="3" id="KW-0808">Transferase</keyword>
<sequence length="732" mass="84301">MNNKKVWFWLMVVSSVIYIGWRLFFTIPLKAGIVSFVAGVCLFSSELVSMLEAVIHYVCMSHDNEPELPVIPLESYPDVDILIATHSEDCDLLLKTVNGCNHMHYPDKSKIHIYLCDDGNRAEVGELAKTMGVGYFPLANNKLAKAGNLNNAIFKTHSPLIVTFDADMIPRSNFLMETVPYFFMPKMIKDNGVWRERREDEIDPDYKIGFIQTPQSFYNPDLFQFNFFAENSIPNEQDYFFREVNVGRNNSNSPIYAGSNTIISRQALEEVGGIRTHTITEDFATGMDIQERKYSCYAVKKVLASGLAPDDFPNLLRQRQRWGRGCVQTICSLSFFKSKLPFLTKLSYFATLLYWWTFLRRIVYIMSPILFSVFGVLVVDTDVKGILCIWLPSYLIYNHSLKVLSGKIRDQKWSNIVDTILCPYMLLPILAETFGVRMHNFSVTSKTKTTAKSAKLIYSIPHIILLIATIFGIYFTVEGMILYNGYFGVIVLFWLCMNSYFLMMSILFMLGRVNYRSSERFYADVEVYFERCGETVKAITTDISENGFAFKLDFPEFINGVCDFKLKDSEWSANVKGSIVHIARAGDKWKYSVKLEPLDMKDRCDYDQIVFDRFPTLASEIKTTAIKDLTIFFKRRNSTMVNSSRKLPRIFLNMDTVTSDGKAIKIVDYNYHYMAIEGEITEPRFCVKMDKQLIWVKKIKEGTMRADNLYELEDWQVVSASKGVRDTLKNIL</sequence>
<feature type="domain" description="PilZ" evidence="8">
    <location>
        <begin position="516"/>
        <end position="611"/>
    </location>
</feature>
<comment type="subcellular location">
    <subcellularLocation>
        <location evidence="1">Membrane</location>
        <topology evidence="1">Multi-pass membrane protein</topology>
    </subcellularLocation>
</comment>
<evidence type="ECO:0000256" key="4">
    <source>
        <dbReference type="ARBA" id="ARBA00022692"/>
    </source>
</evidence>
<evidence type="ECO:0000256" key="2">
    <source>
        <dbReference type="ARBA" id="ARBA00022676"/>
    </source>
</evidence>
<dbReference type="InterPro" id="IPR050321">
    <property type="entry name" value="Glycosyltr_2/OpgH_subfam"/>
</dbReference>
<keyword evidence="4 7" id="KW-0812">Transmembrane</keyword>
<dbReference type="Pfam" id="PF13632">
    <property type="entry name" value="Glyco_trans_2_3"/>
    <property type="match status" value="1"/>
</dbReference>
<organism evidence="10 11">
    <name type="scientific">Candidatus Fimicola merdigallinarum</name>
    <dbReference type="NCBI Taxonomy" id="2840819"/>
    <lineage>
        <taxon>Bacteria</taxon>
        <taxon>Bacillati</taxon>
        <taxon>Bacillota</taxon>
        <taxon>Clostridia</taxon>
        <taxon>Lachnospirales</taxon>
        <taxon>Lachnospiraceae</taxon>
        <taxon>Lachnospiraceae incertae sedis</taxon>
        <taxon>Candidatus Fimicola</taxon>
    </lineage>
</organism>
<dbReference type="Proteomes" id="UP000823611">
    <property type="component" value="Unassembled WGS sequence"/>
</dbReference>
<dbReference type="InterPro" id="IPR001173">
    <property type="entry name" value="Glyco_trans_2-like"/>
</dbReference>
<evidence type="ECO:0000256" key="3">
    <source>
        <dbReference type="ARBA" id="ARBA00022679"/>
    </source>
</evidence>
<gene>
    <name evidence="10" type="ORF">IAC55_02575</name>
</gene>
<reference evidence="10" key="1">
    <citation type="submission" date="2020-10" db="EMBL/GenBank/DDBJ databases">
        <authorList>
            <person name="Gilroy R."/>
        </authorList>
    </citation>
    <scope>NUCLEOTIDE SEQUENCE</scope>
    <source>
        <strain evidence="10">F6-4510</strain>
    </source>
</reference>
<keyword evidence="6 7" id="KW-0472">Membrane</keyword>
<feature type="transmembrane region" description="Helical" evidence="7">
    <location>
        <begin position="6"/>
        <end position="24"/>
    </location>
</feature>
<dbReference type="PANTHER" id="PTHR43867:SF2">
    <property type="entry name" value="CELLULOSE SYNTHASE CATALYTIC SUBUNIT A [UDP-FORMING]"/>
    <property type="match status" value="1"/>
</dbReference>
<feature type="transmembrane region" description="Helical" evidence="7">
    <location>
        <begin position="483"/>
        <end position="510"/>
    </location>
</feature>
<evidence type="ECO:0000259" key="8">
    <source>
        <dbReference type="Pfam" id="PF07238"/>
    </source>
</evidence>
<accession>A0A9D9H0P9</accession>
<feature type="transmembrane region" description="Helical" evidence="7">
    <location>
        <begin position="456"/>
        <end position="477"/>
    </location>
</feature>
<dbReference type="AlphaFoldDB" id="A0A9D9H0P9"/>
<dbReference type="GO" id="GO:0005886">
    <property type="term" value="C:plasma membrane"/>
    <property type="evidence" value="ECO:0007669"/>
    <property type="project" value="TreeGrafter"/>
</dbReference>
<evidence type="ECO:0000259" key="9">
    <source>
        <dbReference type="Pfam" id="PF13632"/>
    </source>
</evidence>
<dbReference type="GO" id="GO:0016758">
    <property type="term" value="F:hexosyltransferase activity"/>
    <property type="evidence" value="ECO:0007669"/>
    <property type="project" value="TreeGrafter"/>
</dbReference>
<evidence type="ECO:0000256" key="7">
    <source>
        <dbReference type="SAM" id="Phobius"/>
    </source>
</evidence>
<keyword evidence="5 7" id="KW-1133">Transmembrane helix</keyword>
<dbReference type="CDD" id="cd06421">
    <property type="entry name" value="CESA_CelA_like"/>
    <property type="match status" value="1"/>
</dbReference>
<protein>
    <submittedName>
        <fullName evidence="10">Glycosyltransferase</fullName>
    </submittedName>
</protein>
<dbReference type="InterPro" id="IPR009875">
    <property type="entry name" value="PilZ_domain"/>
</dbReference>
<dbReference type="GO" id="GO:0035438">
    <property type="term" value="F:cyclic-di-GMP binding"/>
    <property type="evidence" value="ECO:0007669"/>
    <property type="project" value="InterPro"/>
</dbReference>
<proteinExistence type="predicted"/>
<evidence type="ECO:0000313" key="10">
    <source>
        <dbReference type="EMBL" id="MBO8434195.1"/>
    </source>
</evidence>
<feature type="domain" description="Glycosyltransferase 2-like" evidence="9">
    <location>
        <begin position="204"/>
        <end position="371"/>
    </location>
</feature>
<keyword evidence="2" id="KW-0328">Glycosyltransferase</keyword>
<dbReference type="EMBL" id="JADIMX010000050">
    <property type="protein sequence ID" value="MBO8434195.1"/>
    <property type="molecule type" value="Genomic_DNA"/>
</dbReference>